<protein>
    <recommendedName>
        <fullName evidence="3">HK97 gp10 family phage protein</fullName>
    </recommendedName>
</protein>
<dbReference type="RefSeq" id="WP_095668785.1">
    <property type="nucleotide sequence ID" value="NZ_NRSS01000003.1"/>
</dbReference>
<evidence type="ECO:0000313" key="2">
    <source>
        <dbReference type="Proteomes" id="UP000217830"/>
    </source>
</evidence>
<organism evidence="1 2">
    <name type="scientific">Pseudomonas moraviensis</name>
    <dbReference type="NCBI Taxonomy" id="321662"/>
    <lineage>
        <taxon>Bacteria</taxon>
        <taxon>Pseudomonadati</taxon>
        <taxon>Pseudomonadota</taxon>
        <taxon>Gammaproteobacteria</taxon>
        <taxon>Pseudomonadales</taxon>
        <taxon>Pseudomonadaceae</taxon>
        <taxon>Pseudomonas</taxon>
    </lineage>
</organism>
<keyword evidence="2" id="KW-1185">Reference proteome</keyword>
<dbReference type="EMBL" id="NRST01000001">
    <property type="protein sequence ID" value="PAW58219.1"/>
    <property type="molecule type" value="Genomic_DNA"/>
</dbReference>
<evidence type="ECO:0000313" key="1">
    <source>
        <dbReference type="EMBL" id="PAW58219.1"/>
    </source>
</evidence>
<reference evidence="1 2" key="1">
    <citation type="submission" date="2017-08" db="EMBL/GenBank/DDBJ databases">
        <title>Draft Genome Sequence of Pseudomonas moraviensis TYU6, isolated from Taxus cuspidata by using PacBio Single-Molecule Real-Time Technology.</title>
        <authorList>
            <person name="Baek K.-H."/>
            <person name="Mishra A.K."/>
        </authorList>
    </citation>
    <scope>NUCLEOTIDE SEQUENCE [LARGE SCALE GENOMIC DNA]</scope>
    <source>
        <strain evidence="1 2">TYU6</strain>
    </source>
</reference>
<sequence>MAKSRGWSTSPSLFADVVEQDLSKRIRVIAMAMLNEIVLRSPVDTGRFRGNNIVTVGAPVYTATESLDPSGGLTITRGLAAMTGLEPYTQVFIQNNLPYAAELEDGYSKQAPAGIYETSFNGVSQAYSR</sequence>
<proteinExistence type="predicted"/>
<gene>
    <name evidence="1" type="ORF">CKQ80_23880</name>
</gene>
<evidence type="ECO:0008006" key="3">
    <source>
        <dbReference type="Google" id="ProtNLM"/>
    </source>
</evidence>
<dbReference type="AlphaFoldDB" id="A0A2A2PRG8"/>
<accession>A0A2A2PRG8</accession>
<dbReference type="Proteomes" id="UP000217830">
    <property type="component" value="Unassembled WGS sequence"/>
</dbReference>
<comment type="caution">
    <text evidence="1">The sequence shown here is derived from an EMBL/GenBank/DDBJ whole genome shotgun (WGS) entry which is preliminary data.</text>
</comment>
<name>A0A2A2PRG8_9PSED</name>